<dbReference type="Proteomes" id="UP000785679">
    <property type="component" value="Unassembled WGS sequence"/>
</dbReference>
<accession>A0A8J8NDS7</accession>
<evidence type="ECO:0000313" key="2">
    <source>
        <dbReference type="Proteomes" id="UP000785679"/>
    </source>
</evidence>
<proteinExistence type="predicted"/>
<keyword evidence="2" id="KW-1185">Reference proteome</keyword>
<dbReference type="EMBL" id="RRYP01020447">
    <property type="protein sequence ID" value="TNV72924.1"/>
    <property type="molecule type" value="Genomic_DNA"/>
</dbReference>
<protein>
    <submittedName>
        <fullName evidence="1">Uncharacterized protein</fullName>
    </submittedName>
</protein>
<dbReference type="AlphaFoldDB" id="A0A8J8NDS7"/>
<evidence type="ECO:0000313" key="1">
    <source>
        <dbReference type="EMBL" id="TNV72924.1"/>
    </source>
</evidence>
<gene>
    <name evidence="1" type="ORF">FGO68_gene11271</name>
</gene>
<name>A0A8J8NDS7_HALGN</name>
<organism evidence="1 2">
    <name type="scientific">Halteria grandinella</name>
    <dbReference type="NCBI Taxonomy" id="5974"/>
    <lineage>
        <taxon>Eukaryota</taxon>
        <taxon>Sar</taxon>
        <taxon>Alveolata</taxon>
        <taxon>Ciliophora</taxon>
        <taxon>Intramacronucleata</taxon>
        <taxon>Spirotrichea</taxon>
        <taxon>Stichotrichia</taxon>
        <taxon>Sporadotrichida</taxon>
        <taxon>Halteriidae</taxon>
        <taxon>Halteria</taxon>
    </lineage>
</organism>
<comment type="caution">
    <text evidence="1">The sequence shown here is derived from an EMBL/GenBank/DDBJ whole genome shotgun (WGS) entry which is preliminary data.</text>
</comment>
<sequence length="180" mass="20182">MQEALVLLYAFLYETGAPALSWLESSGVLGLAGTAPGLLSAPLLFGMLGLSYEIVQRFHEVIPCVQGGGLISGFSIHFIKILQQTVIYQQYKMCFKYKWYTCFRMVLSLANIKYTYQLKTVVHRTPADFVVIFIYTPHLLNNLPLSNTQSSICREKGLDRGNASFSCVLVCISLRYPQPP</sequence>
<reference evidence="1" key="1">
    <citation type="submission" date="2019-06" db="EMBL/GenBank/DDBJ databases">
        <authorList>
            <person name="Zheng W."/>
        </authorList>
    </citation>
    <scope>NUCLEOTIDE SEQUENCE</scope>
    <source>
        <strain evidence="1">QDHG01</strain>
    </source>
</reference>